<dbReference type="EMBL" id="BK015310">
    <property type="protein sequence ID" value="DAE00767.1"/>
    <property type="molecule type" value="Genomic_DNA"/>
</dbReference>
<evidence type="ECO:0000313" key="1">
    <source>
        <dbReference type="EMBL" id="DAE00767.1"/>
    </source>
</evidence>
<proteinExistence type="predicted"/>
<name>A0A8S5P106_9CAUD</name>
<protein>
    <submittedName>
        <fullName evidence="1">Uncharacterized protein</fullName>
    </submittedName>
</protein>
<organism evidence="1">
    <name type="scientific">Siphoviridae sp. ctXZQ9</name>
    <dbReference type="NCBI Taxonomy" id="2825545"/>
    <lineage>
        <taxon>Viruses</taxon>
        <taxon>Duplodnaviria</taxon>
        <taxon>Heunggongvirae</taxon>
        <taxon>Uroviricota</taxon>
        <taxon>Caudoviricetes</taxon>
    </lineage>
</organism>
<sequence length="75" mass="8429">MRAIKSVLIVTRMGYVEGVFTSFRALANSQGATRINIEGEYEPYTETELKDIAANGQTFTYFGEKCRISARTLNK</sequence>
<reference evidence="1" key="1">
    <citation type="journal article" date="2021" name="Proc. Natl. Acad. Sci. U.S.A.">
        <title>A Catalog of Tens of Thousands of Viruses from Human Metagenomes Reveals Hidden Associations with Chronic Diseases.</title>
        <authorList>
            <person name="Tisza M.J."/>
            <person name="Buck C.B."/>
        </authorList>
    </citation>
    <scope>NUCLEOTIDE SEQUENCE</scope>
    <source>
        <strain evidence="1">CtXZQ9</strain>
    </source>
</reference>
<accession>A0A8S5P106</accession>